<sequence length="388" mass="43148">MPEEYREGASPHYGATCFLAPAKRGLVKDSIAQTTRSLGKLTEKFEPCADEASPGTRVMDLYGAQIHFNSFDRYGENPLDRRRQELNTLWNGVSTKPDTLCLGVDASVPKITRHQATAAFVYEGLGNVTGSAVRMAGRVLSSDAELFAIRSAVSKATAMEGCERIVIFTHSLAMARRVVDPARRINFVETPSKLKWGLQHRAHERARSLPPVPAGARPATSLDYVPKGVTDSALDAWTTMSKDREYLGSQFLTLCDPKGKPVRPSYANGGTWLRYVNDDNALCARFTRAVLNHAPIGEYYRRFNIHGHDTHEFEVSAHVVYLGEKMCTLSDEVYALMLVVRIYIDKVDGLVPHEEGEHHHIAVGDKVSMERQTKGVQTPRYVDQDARS</sequence>
<accession>A0A4Y7SGG9</accession>
<protein>
    <recommendedName>
        <fullName evidence="3">RNase H type-1 domain-containing protein</fullName>
    </recommendedName>
</protein>
<evidence type="ECO:0000313" key="1">
    <source>
        <dbReference type="EMBL" id="TEB20215.1"/>
    </source>
</evidence>
<reference evidence="1 2" key="1">
    <citation type="journal article" date="2019" name="Nat. Ecol. Evol.">
        <title>Megaphylogeny resolves global patterns of mushroom evolution.</title>
        <authorList>
            <person name="Varga T."/>
            <person name="Krizsan K."/>
            <person name="Foldi C."/>
            <person name="Dima B."/>
            <person name="Sanchez-Garcia M."/>
            <person name="Sanchez-Ramirez S."/>
            <person name="Szollosi G.J."/>
            <person name="Szarkandi J.G."/>
            <person name="Papp V."/>
            <person name="Albert L."/>
            <person name="Andreopoulos W."/>
            <person name="Angelini C."/>
            <person name="Antonin V."/>
            <person name="Barry K.W."/>
            <person name="Bougher N.L."/>
            <person name="Buchanan P."/>
            <person name="Buyck B."/>
            <person name="Bense V."/>
            <person name="Catcheside P."/>
            <person name="Chovatia M."/>
            <person name="Cooper J."/>
            <person name="Damon W."/>
            <person name="Desjardin D."/>
            <person name="Finy P."/>
            <person name="Geml J."/>
            <person name="Haridas S."/>
            <person name="Hughes K."/>
            <person name="Justo A."/>
            <person name="Karasinski D."/>
            <person name="Kautmanova I."/>
            <person name="Kiss B."/>
            <person name="Kocsube S."/>
            <person name="Kotiranta H."/>
            <person name="LaButti K.M."/>
            <person name="Lechner B.E."/>
            <person name="Liimatainen K."/>
            <person name="Lipzen A."/>
            <person name="Lukacs Z."/>
            <person name="Mihaltcheva S."/>
            <person name="Morgado L.N."/>
            <person name="Niskanen T."/>
            <person name="Noordeloos M.E."/>
            <person name="Ohm R.A."/>
            <person name="Ortiz-Santana B."/>
            <person name="Ovrebo C."/>
            <person name="Racz N."/>
            <person name="Riley R."/>
            <person name="Savchenko A."/>
            <person name="Shiryaev A."/>
            <person name="Soop K."/>
            <person name="Spirin V."/>
            <person name="Szebenyi C."/>
            <person name="Tomsovsky M."/>
            <person name="Tulloss R.E."/>
            <person name="Uehling J."/>
            <person name="Grigoriev I.V."/>
            <person name="Vagvolgyi C."/>
            <person name="Papp T."/>
            <person name="Martin F.M."/>
            <person name="Miettinen O."/>
            <person name="Hibbett D.S."/>
            <person name="Nagy L.G."/>
        </authorList>
    </citation>
    <scope>NUCLEOTIDE SEQUENCE [LARGE SCALE GENOMIC DNA]</scope>
    <source>
        <strain evidence="1 2">FP101781</strain>
    </source>
</reference>
<dbReference type="Proteomes" id="UP000298030">
    <property type="component" value="Unassembled WGS sequence"/>
</dbReference>
<keyword evidence="2" id="KW-1185">Reference proteome</keyword>
<dbReference type="STRING" id="71717.A0A4Y7SGG9"/>
<organism evidence="1 2">
    <name type="scientific">Coprinellus micaceus</name>
    <name type="common">Glistening ink-cap mushroom</name>
    <name type="synonym">Coprinus micaceus</name>
    <dbReference type="NCBI Taxonomy" id="71717"/>
    <lineage>
        <taxon>Eukaryota</taxon>
        <taxon>Fungi</taxon>
        <taxon>Dikarya</taxon>
        <taxon>Basidiomycota</taxon>
        <taxon>Agaricomycotina</taxon>
        <taxon>Agaricomycetes</taxon>
        <taxon>Agaricomycetidae</taxon>
        <taxon>Agaricales</taxon>
        <taxon>Agaricineae</taxon>
        <taxon>Psathyrellaceae</taxon>
        <taxon>Coprinellus</taxon>
    </lineage>
</organism>
<name>A0A4Y7SGG9_COPMI</name>
<gene>
    <name evidence="1" type="ORF">FA13DRAFT_1801198</name>
</gene>
<comment type="caution">
    <text evidence="1">The sequence shown here is derived from an EMBL/GenBank/DDBJ whole genome shotgun (WGS) entry which is preliminary data.</text>
</comment>
<dbReference type="EMBL" id="QPFP01000150">
    <property type="protein sequence ID" value="TEB20215.1"/>
    <property type="molecule type" value="Genomic_DNA"/>
</dbReference>
<proteinExistence type="predicted"/>
<evidence type="ECO:0008006" key="3">
    <source>
        <dbReference type="Google" id="ProtNLM"/>
    </source>
</evidence>
<dbReference type="OrthoDB" id="3258143at2759"/>
<dbReference type="AlphaFoldDB" id="A0A4Y7SGG9"/>
<evidence type="ECO:0000313" key="2">
    <source>
        <dbReference type="Proteomes" id="UP000298030"/>
    </source>
</evidence>